<evidence type="ECO:0000256" key="2">
    <source>
        <dbReference type="ARBA" id="ARBA00022448"/>
    </source>
</evidence>
<dbReference type="InterPro" id="IPR050319">
    <property type="entry name" value="ABC_transp_ATP-bind"/>
</dbReference>
<sequence length="322" mass="36278">MKTILKVEDLTKYFVVNRSLLSSGEVVKAVDGVSFSLMEGETLSLVGESGCGKSTTGRLALRLIEPTRGSVRYRGQDIAQLPPEKMRKLRGEMQIIFQDPWSSLNPRMTVKEIIGEGLRRQKELSRAQRKRLVLDMMETVGLRPEHYDRHPHEFSGGQRQRLGVARALIMRPKLVVADEPLSALDVSVQAQVVNLLARLKQELGLSYLFISHDLAIVEHISDRIAVMYLGKLMELASKRQLFERPRHPYTQALFSAAPTTEVGREKNRIILSGDVPSPLNPPPGCRFHTRCPQAQEDCRQLEPEFKLLAPGHWVACHHPLNG</sequence>
<dbReference type="InterPro" id="IPR003593">
    <property type="entry name" value="AAA+_ATPase"/>
</dbReference>
<dbReference type="PROSITE" id="PS50893">
    <property type="entry name" value="ABC_TRANSPORTER_2"/>
    <property type="match status" value="1"/>
</dbReference>
<dbReference type="EMBL" id="AP028679">
    <property type="protein sequence ID" value="BEQ16622.1"/>
    <property type="molecule type" value="Genomic_DNA"/>
</dbReference>
<evidence type="ECO:0000313" key="7">
    <source>
        <dbReference type="Proteomes" id="UP001366166"/>
    </source>
</evidence>
<dbReference type="SUPFAM" id="SSF52540">
    <property type="entry name" value="P-loop containing nucleoside triphosphate hydrolases"/>
    <property type="match status" value="1"/>
</dbReference>
<dbReference type="GO" id="GO:0005524">
    <property type="term" value="F:ATP binding"/>
    <property type="evidence" value="ECO:0007669"/>
    <property type="project" value="UniProtKB-KW"/>
</dbReference>
<dbReference type="InterPro" id="IPR017871">
    <property type="entry name" value="ABC_transporter-like_CS"/>
</dbReference>
<organism evidence="6 7">
    <name type="scientific">Desulfoferula mesophila</name>
    <dbReference type="NCBI Taxonomy" id="3058419"/>
    <lineage>
        <taxon>Bacteria</taxon>
        <taxon>Pseudomonadati</taxon>
        <taxon>Thermodesulfobacteriota</taxon>
        <taxon>Desulfarculia</taxon>
        <taxon>Desulfarculales</taxon>
        <taxon>Desulfarculaceae</taxon>
        <taxon>Desulfoferula</taxon>
    </lineage>
</organism>
<dbReference type="PANTHER" id="PTHR43776:SF7">
    <property type="entry name" value="D,D-DIPEPTIDE TRANSPORT ATP-BINDING PROTEIN DDPF-RELATED"/>
    <property type="match status" value="1"/>
</dbReference>
<name>A0AAU9F3T3_9BACT</name>
<dbReference type="SMART" id="SM00382">
    <property type="entry name" value="AAA"/>
    <property type="match status" value="1"/>
</dbReference>
<reference evidence="7" key="1">
    <citation type="journal article" date="2023" name="Arch. Microbiol.">
        <title>Desulfoferula mesophilus gen. nov. sp. nov., a mesophilic sulfate-reducing bacterium isolated from a brackish lake sediment.</title>
        <authorList>
            <person name="Watanabe T."/>
            <person name="Yabe T."/>
            <person name="Tsuji J.M."/>
            <person name="Fukui M."/>
        </authorList>
    </citation>
    <scope>NUCLEOTIDE SEQUENCE [LARGE SCALE GENOMIC DNA]</scope>
    <source>
        <strain evidence="7">12FAK</strain>
    </source>
</reference>
<dbReference type="PROSITE" id="PS00211">
    <property type="entry name" value="ABC_TRANSPORTER_1"/>
    <property type="match status" value="1"/>
</dbReference>
<gene>
    <name evidence="6" type="ORF">FAK_36880</name>
</gene>
<dbReference type="NCBIfam" id="NF008453">
    <property type="entry name" value="PRK11308.1"/>
    <property type="match status" value="1"/>
</dbReference>
<dbReference type="Pfam" id="PF00005">
    <property type="entry name" value="ABC_tran"/>
    <property type="match status" value="1"/>
</dbReference>
<dbReference type="GO" id="GO:0055085">
    <property type="term" value="P:transmembrane transport"/>
    <property type="evidence" value="ECO:0007669"/>
    <property type="project" value="UniProtKB-ARBA"/>
</dbReference>
<keyword evidence="7" id="KW-1185">Reference proteome</keyword>
<dbReference type="AlphaFoldDB" id="A0AAU9F3T3"/>
<dbReference type="Gene3D" id="3.40.50.300">
    <property type="entry name" value="P-loop containing nucleotide triphosphate hydrolases"/>
    <property type="match status" value="1"/>
</dbReference>
<comment type="similarity">
    <text evidence="1">Belongs to the ABC transporter superfamily.</text>
</comment>
<dbReference type="KEGG" id="dmp:FAK_36880"/>
<evidence type="ECO:0000313" key="6">
    <source>
        <dbReference type="EMBL" id="BEQ16622.1"/>
    </source>
</evidence>
<keyword evidence="4 6" id="KW-0067">ATP-binding</keyword>
<dbReference type="GO" id="GO:0015833">
    <property type="term" value="P:peptide transport"/>
    <property type="evidence" value="ECO:0007669"/>
    <property type="project" value="InterPro"/>
</dbReference>
<proteinExistence type="inferred from homology"/>
<accession>A0AAU9F3T3</accession>
<keyword evidence="3" id="KW-0547">Nucleotide-binding</keyword>
<dbReference type="Proteomes" id="UP001366166">
    <property type="component" value="Chromosome"/>
</dbReference>
<dbReference type="NCBIfam" id="TIGR01727">
    <property type="entry name" value="oligo_HPY"/>
    <property type="match status" value="1"/>
</dbReference>
<evidence type="ECO:0000256" key="3">
    <source>
        <dbReference type="ARBA" id="ARBA00022741"/>
    </source>
</evidence>
<dbReference type="Pfam" id="PF08352">
    <property type="entry name" value="oligo_HPY"/>
    <property type="match status" value="1"/>
</dbReference>
<dbReference type="InterPro" id="IPR013563">
    <property type="entry name" value="Oligopep_ABC_C"/>
</dbReference>
<dbReference type="FunFam" id="3.40.50.300:FF:000016">
    <property type="entry name" value="Oligopeptide ABC transporter ATP-binding component"/>
    <property type="match status" value="1"/>
</dbReference>
<dbReference type="GO" id="GO:0016887">
    <property type="term" value="F:ATP hydrolysis activity"/>
    <property type="evidence" value="ECO:0007669"/>
    <property type="project" value="InterPro"/>
</dbReference>
<feature type="domain" description="ABC transporter" evidence="5">
    <location>
        <begin position="5"/>
        <end position="254"/>
    </location>
</feature>
<dbReference type="CDD" id="cd03257">
    <property type="entry name" value="ABC_NikE_OppD_transporters"/>
    <property type="match status" value="1"/>
</dbReference>
<evidence type="ECO:0000256" key="1">
    <source>
        <dbReference type="ARBA" id="ARBA00005417"/>
    </source>
</evidence>
<protein>
    <submittedName>
        <fullName evidence="6">ABC transporter ATP-binding protein</fullName>
    </submittedName>
</protein>
<evidence type="ECO:0000259" key="5">
    <source>
        <dbReference type="PROSITE" id="PS50893"/>
    </source>
</evidence>
<dbReference type="InterPro" id="IPR027417">
    <property type="entry name" value="P-loop_NTPase"/>
</dbReference>
<dbReference type="PANTHER" id="PTHR43776">
    <property type="entry name" value="TRANSPORT ATP-BINDING PROTEIN"/>
    <property type="match status" value="1"/>
</dbReference>
<evidence type="ECO:0000256" key="4">
    <source>
        <dbReference type="ARBA" id="ARBA00022840"/>
    </source>
</evidence>
<keyword evidence="2" id="KW-0813">Transport</keyword>
<dbReference type="InterPro" id="IPR003439">
    <property type="entry name" value="ABC_transporter-like_ATP-bd"/>
</dbReference>